<dbReference type="Pfam" id="PF00378">
    <property type="entry name" value="ECH_1"/>
    <property type="match status" value="1"/>
</dbReference>
<dbReference type="CDD" id="cd06558">
    <property type="entry name" value="crotonase-like"/>
    <property type="match status" value="1"/>
</dbReference>
<dbReference type="GO" id="GO:0005829">
    <property type="term" value="C:cytosol"/>
    <property type="evidence" value="ECO:0007669"/>
    <property type="project" value="UniProtKB-SubCell"/>
</dbReference>
<dbReference type="GO" id="GO:0004492">
    <property type="term" value="F:methyl/ethyl malonyl-CoA decarboxylase activity"/>
    <property type="evidence" value="ECO:0007669"/>
    <property type="project" value="UniProtKB-EC"/>
</dbReference>
<evidence type="ECO:0000256" key="1">
    <source>
        <dbReference type="ARBA" id="ARBA00004514"/>
    </source>
</evidence>
<evidence type="ECO:0000256" key="5">
    <source>
        <dbReference type="ARBA" id="ARBA00036343"/>
    </source>
</evidence>
<evidence type="ECO:0000313" key="15">
    <source>
        <dbReference type="Proteomes" id="UP000317494"/>
    </source>
</evidence>
<dbReference type="InterPro" id="IPR029045">
    <property type="entry name" value="ClpP/crotonase-like_dom_sf"/>
</dbReference>
<dbReference type="SUPFAM" id="SSF52096">
    <property type="entry name" value="ClpP/crotonase"/>
    <property type="match status" value="1"/>
</dbReference>
<evidence type="ECO:0000256" key="3">
    <source>
        <dbReference type="ARBA" id="ARBA00022490"/>
    </source>
</evidence>
<evidence type="ECO:0000256" key="10">
    <source>
        <dbReference type="ARBA" id="ARBA00042182"/>
    </source>
</evidence>
<dbReference type="Gene3D" id="3.90.226.10">
    <property type="entry name" value="2-enoyl-CoA Hydratase, Chain A, domain 1"/>
    <property type="match status" value="1"/>
</dbReference>
<evidence type="ECO:0000313" key="14">
    <source>
        <dbReference type="EMBL" id="TPX40083.1"/>
    </source>
</evidence>
<comment type="function">
    <text evidence="12">Decarboxylates ethylmalonyl-CoA, a potentially toxic metabolite, to form butyryl-CoA, suggesting it might be involved in metabolite proofreading. Acts preferentially on (S)-ethylmalonyl-CoA but also has some activity on the (R)-isomer. Also has methylmalonyl-CoA decarboxylase activity at lower level.</text>
</comment>
<name>A0A507CMS1_9FUNG</name>
<reference evidence="14 15" key="1">
    <citation type="journal article" date="2019" name="Sci. Rep.">
        <title>Comparative genomics of chytrid fungi reveal insights into the obligate biotrophic and pathogenic lifestyle of Synchytrium endobioticum.</title>
        <authorList>
            <person name="van de Vossenberg B.T.L.H."/>
            <person name="Warris S."/>
            <person name="Nguyen H.D.T."/>
            <person name="van Gent-Pelzer M.P.E."/>
            <person name="Joly D.L."/>
            <person name="van de Geest H.C."/>
            <person name="Bonants P.J.M."/>
            <person name="Smith D.S."/>
            <person name="Levesque C.A."/>
            <person name="van der Lee T.A.J."/>
        </authorList>
    </citation>
    <scope>NUCLEOTIDE SEQUENCE [LARGE SCALE GENOMIC DNA]</scope>
    <source>
        <strain evidence="14 15">MB42</strain>
    </source>
</reference>
<keyword evidence="4" id="KW-0456">Lyase</keyword>
<evidence type="ECO:0000256" key="13">
    <source>
        <dbReference type="RuleBase" id="RU003707"/>
    </source>
</evidence>
<evidence type="ECO:0000256" key="6">
    <source>
        <dbReference type="ARBA" id="ARBA00036541"/>
    </source>
</evidence>
<comment type="similarity">
    <text evidence="2 13">Belongs to the enoyl-CoA hydratase/isomerase family.</text>
</comment>
<evidence type="ECO:0000256" key="2">
    <source>
        <dbReference type="ARBA" id="ARBA00005254"/>
    </source>
</evidence>
<comment type="catalytic activity">
    <reaction evidence="5">
        <text>(2S)-ethylmalonyl-CoA + H(+) = butanoyl-CoA + CO2</text>
        <dbReference type="Rhea" id="RHEA:32131"/>
        <dbReference type="ChEBI" id="CHEBI:15378"/>
        <dbReference type="ChEBI" id="CHEBI:16526"/>
        <dbReference type="ChEBI" id="CHEBI:57371"/>
        <dbReference type="ChEBI" id="CHEBI:60909"/>
        <dbReference type="EC" id="4.1.1.94"/>
    </reaction>
    <physiologicalReaction direction="left-to-right" evidence="5">
        <dbReference type="Rhea" id="RHEA:32132"/>
    </physiologicalReaction>
</comment>
<keyword evidence="15" id="KW-1185">Reference proteome</keyword>
<evidence type="ECO:0000256" key="12">
    <source>
        <dbReference type="ARBA" id="ARBA00056546"/>
    </source>
</evidence>
<dbReference type="Proteomes" id="UP000317494">
    <property type="component" value="Unassembled WGS sequence"/>
</dbReference>
<gene>
    <name evidence="14" type="ORF">SeMB42_g06156</name>
</gene>
<evidence type="ECO:0000256" key="9">
    <source>
        <dbReference type="ARBA" id="ARBA00042052"/>
    </source>
</evidence>
<dbReference type="STRING" id="286115.A0A507CMS1"/>
<sequence length="383" mass="42184">MPLFFMHTCCSHLFNARGEIIQDIRLFSLPATKHSSLNNDIDTLVNVILDIFSFNNCWMDSRLRFRCTASAYVYNQPRISRRASHTTASPSDAPHHPDLADIRARYRHQGHGTVVLERHSSPGIATIKLQNPKRRNALSPKMQSELADALDALEHEASDPKSNMCGVILMGDDHSFCSGFDLSQAAESFMTSKAGFEMATLMHSTLLRLKRLPMISVAAVDGFALGGGAELSTACDFRVVAKNASIRFVHLSMGVTTAFGGGTMLTNIVGRSTALRLLLSSPTLHAEEAFALGLCDQIAQDKQVYEESVRLLNTFLYENSGKGSMRHPVQVVRAMKKVVSMADELPARDSLEQERDLFQTLWGGEANMAAIRKSPVSKKKDAI</sequence>
<dbReference type="EC" id="4.1.1.94" evidence="7"/>
<dbReference type="VEuPathDB" id="FungiDB:SeMB42_g06156"/>
<dbReference type="PANTHER" id="PTHR11941">
    <property type="entry name" value="ENOYL-COA HYDRATASE-RELATED"/>
    <property type="match status" value="1"/>
</dbReference>
<dbReference type="InterPro" id="IPR001753">
    <property type="entry name" value="Enoyl-CoA_hydra/iso"/>
</dbReference>
<evidence type="ECO:0000256" key="4">
    <source>
        <dbReference type="ARBA" id="ARBA00023239"/>
    </source>
</evidence>
<evidence type="ECO:0000256" key="7">
    <source>
        <dbReference type="ARBA" id="ARBA00038883"/>
    </source>
</evidence>
<comment type="subcellular location">
    <subcellularLocation>
        <location evidence="1">Cytoplasm</location>
        <location evidence="1">Cytosol</location>
    </subcellularLocation>
</comment>
<accession>A0A507CMS1</accession>
<evidence type="ECO:0000256" key="8">
    <source>
        <dbReference type="ARBA" id="ARBA00039903"/>
    </source>
</evidence>
<dbReference type="PANTHER" id="PTHR11941:SF27">
    <property type="entry name" value="ETHYLMALONYL-COA DECARBOXYLASE"/>
    <property type="match status" value="1"/>
</dbReference>
<comment type="catalytic activity">
    <reaction evidence="11">
        <text>(S)-methylmalonyl-CoA + H(+) = propanoyl-CoA + CO2</text>
        <dbReference type="Rhea" id="RHEA:61340"/>
        <dbReference type="ChEBI" id="CHEBI:15378"/>
        <dbReference type="ChEBI" id="CHEBI:16526"/>
        <dbReference type="ChEBI" id="CHEBI:57327"/>
        <dbReference type="ChEBI" id="CHEBI:57392"/>
        <dbReference type="EC" id="4.1.1.94"/>
    </reaction>
    <physiologicalReaction direction="left-to-right" evidence="11">
        <dbReference type="Rhea" id="RHEA:61341"/>
    </physiologicalReaction>
</comment>
<dbReference type="EMBL" id="QEAN01000328">
    <property type="protein sequence ID" value="TPX40083.1"/>
    <property type="molecule type" value="Genomic_DNA"/>
</dbReference>
<proteinExistence type="inferred from homology"/>
<organism evidence="14 15">
    <name type="scientific">Synchytrium endobioticum</name>
    <dbReference type="NCBI Taxonomy" id="286115"/>
    <lineage>
        <taxon>Eukaryota</taxon>
        <taxon>Fungi</taxon>
        <taxon>Fungi incertae sedis</taxon>
        <taxon>Chytridiomycota</taxon>
        <taxon>Chytridiomycota incertae sedis</taxon>
        <taxon>Chytridiomycetes</taxon>
        <taxon>Synchytriales</taxon>
        <taxon>Synchytriaceae</taxon>
        <taxon>Synchytrium</taxon>
    </lineage>
</organism>
<dbReference type="InterPro" id="IPR018376">
    <property type="entry name" value="Enoyl-CoA_hyd/isom_CS"/>
</dbReference>
<keyword evidence="3" id="KW-0963">Cytoplasm</keyword>
<protein>
    <recommendedName>
        <fullName evidence="8">Ethylmalonyl-CoA decarboxylase</fullName>
        <ecNumber evidence="7">4.1.1.94</ecNumber>
    </recommendedName>
    <alternativeName>
        <fullName evidence="10">Enoyl-CoA hydratase domain-containing protein 1</fullName>
    </alternativeName>
    <alternativeName>
        <fullName evidence="9">Methylmalonyl-CoA decarboxylase</fullName>
    </alternativeName>
</protein>
<dbReference type="GO" id="GO:0006635">
    <property type="term" value="P:fatty acid beta-oxidation"/>
    <property type="evidence" value="ECO:0007669"/>
    <property type="project" value="TreeGrafter"/>
</dbReference>
<comment type="caution">
    <text evidence="14">The sequence shown here is derived from an EMBL/GenBank/DDBJ whole genome shotgun (WGS) entry which is preliminary data.</text>
</comment>
<evidence type="ECO:0000256" key="11">
    <source>
        <dbReference type="ARBA" id="ARBA00047446"/>
    </source>
</evidence>
<dbReference type="AlphaFoldDB" id="A0A507CMS1"/>
<comment type="catalytic activity">
    <reaction evidence="6">
        <text>(2R)-ethylmalonyl-CoA + H(+) = butanoyl-CoA + CO2</text>
        <dbReference type="Rhea" id="RHEA:59540"/>
        <dbReference type="ChEBI" id="CHEBI:15378"/>
        <dbReference type="ChEBI" id="CHEBI:16526"/>
        <dbReference type="ChEBI" id="CHEBI:57371"/>
        <dbReference type="ChEBI" id="CHEBI:85316"/>
        <dbReference type="EC" id="4.1.1.94"/>
    </reaction>
    <physiologicalReaction direction="left-to-right" evidence="6">
        <dbReference type="Rhea" id="RHEA:59541"/>
    </physiologicalReaction>
</comment>
<dbReference type="PROSITE" id="PS00166">
    <property type="entry name" value="ENOYL_COA_HYDRATASE"/>
    <property type="match status" value="1"/>
</dbReference>